<evidence type="ECO:0000313" key="2">
    <source>
        <dbReference type="Proteomes" id="UP000019241"/>
    </source>
</evidence>
<gene>
    <name evidence="1" type="ORF">MCOL2_16057</name>
</gene>
<dbReference type="EMBL" id="AODM01000054">
    <property type="protein sequence ID" value="EUJ49424.1"/>
    <property type="molecule type" value="Genomic_DNA"/>
</dbReference>
<dbReference type="Proteomes" id="UP000019241">
    <property type="component" value="Unassembled WGS sequence"/>
</dbReference>
<keyword evidence="1" id="KW-0378">Hydrolase</keyword>
<comment type="caution">
    <text evidence="1">The sequence shown here is derived from an EMBL/GenBank/DDBJ whole genome shotgun (WGS) entry which is preliminary data.</text>
</comment>
<keyword evidence="1" id="KW-0540">Nuclease</keyword>
<protein>
    <submittedName>
        <fullName evidence="1">Type 1 restriction endonuclease HsdSIB</fullName>
    </submittedName>
</protein>
<proteinExistence type="predicted"/>
<dbReference type="PATRIC" id="fig|1265822.4.peg.3262"/>
<dbReference type="AlphaFoldDB" id="W7D930"/>
<reference evidence="1 2" key="1">
    <citation type="submission" date="2012-12" db="EMBL/GenBank/DDBJ databases">
        <title>Novel taxa of Listeriaceae from agricultural environments in the United States.</title>
        <authorList>
            <person name="den Bakker H.C."/>
            <person name="Allred A."/>
            <person name="Warchocki S."/>
            <person name="Wright E.M."/>
            <person name="Burrell A."/>
            <person name="Nightingale K.K."/>
            <person name="Kephart D."/>
            <person name="Wiedmann M."/>
        </authorList>
    </citation>
    <scope>NUCLEOTIDE SEQUENCE [LARGE SCALE GENOMIC DNA]</scope>
    <source>
        <strain evidence="1 2">FSL S10-1203</strain>
    </source>
</reference>
<sequence>MESKRVPEIRFEGFSEDWEERKLGELAFFFKRNWLHKKGFNFIW</sequence>
<dbReference type="SUPFAM" id="SSF116734">
    <property type="entry name" value="DNA methylase specificity domain"/>
    <property type="match status" value="1"/>
</dbReference>
<organism evidence="1 2">
    <name type="scientific">Listeria fleischmannii FSL S10-1203</name>
    <dbReference type="NCBI Taxonomy" id="1265822"/>
    <lineage>
        <taxon>Bacteria</taxon>
        <taxon>Bacillati</taxon>
        <taxon>Bacillota</taxon>
        <taxon>Bacilli</taxon>
        <taxon>Bacillales</taxon>
        <taxon>Listeriaceae</taxon>
        <taxon>Listeria</taxon>
    </lineage>
</organism>
<dbReference type="GO" id="GO:0004519">
    <property type="term" value="F:endonuclease activity"/>
    <property type="evidence" value="ECO:0007669"/>
    <property type="project" value="UniProtKB-KW"/>
</dbReference>
<name>W7D930_9LIST</name>
<keyword evidence="1" id="KW-0255">Endonuclease</keyword>
<evidence type="ECO:0000313" key="1">
    <source>
        <dbReference type="EMBL" id="EUJ49424.1"/>
    </source>
</evidence>
<accession>W7D930</accession>